<feature type="domain" description="Response regulatory" evidence="9">
    <location>
        <begin position="912"/>
        <end position="1034"/>
    </location>
</feature>
<evidence type="ECO:0000256" key="2">
    <source>
        <dbReference type="ARBA" id="ARBA00012438"/>
    </source>
</evidence>
<keyword evidence="7" id="KW-1133">Transmembrane helix</keyword>
<evidence type="ECO:0000256" key="3">
    <source>
        <dbReference type="ARBA" id="ARBA00022553"/>
    </source>
</evidence>
<comment type="caution">
    <text evidence="10">The sequence shown here is derived from an EMBL/GenBank/DDBJ whole genome shotgun (WGS) entry which is preliminary data.</text>
</comment>
<dbReference type="Gene3D" id="1.10.287.130">
    <property type="match status" value="1"/>
</dbReference>
<feature type="domain" description="Response regulatory" evidence="9">
    <location>
        <begin position="644"/>
        <end position="757"/>
    </location>
</feature>
<dbReference type="PANTHER" id="PTHR45339">
    <property type="entry name" value="HYBRID SIGNAL TRANSDUCTION HISTIDINE KINASE J"/>
    <property type="match status" value="1"/>
</dbReference>
<name>A0ABV6S474_9SPHN</name>
<dbReference type="CDD" id="cd00156">
    <property type="entry name" value="REC"/>
    <property type="match status" value="2"/>
</dbReference>
<evidence type="ECO:0000313" key="10">
    <source>
        <dbReference type="EMBL" id="MFC0684036.1"/>
    </source>
</evidence>
<evidence type="ECO:0000259" key="8">
    <source>
        <dbReference type="PROSITE" id="PS50109"/>
    </source>
</evidence>
<evidence type="ECO:0000256" key="6">
    <source>
        <dbReference type="SAM" id="MobiDB-lite"/>
    </source>
</evidence>
<gene>
    <name evidence="10" type="ORF">ACFFF8_05475</name>
</gene>
<dbReference type="CDD" id="cd00082">
    <property type="entry name" value="HisKA"/>
    <property type="match status" value="1"/>
</dbReference>
<dbReference type="Proteomes" id="UP001589858">
    <property type="component" value="Unassembled WGS sequence"/>
</dbReference>
<dbReference type="InterPro" id="IPR004358">
    <property type="entry name" value="Sig_transdc_His_kin-like_C"/>
</dbReference>
<dbReference type="InterPro" id="IPR029016">
    <property type="entry name" value="GAF-like_dom_sf"/>
</dbReference>
<dbReference type="Pfam" id="PF00512">
    <property type="entry name" value="HisKA"/>
    <property type="match status" value="1"/>
</dbReference>
<evidence type="ECO:0000256" key="5">
    <source>
        <dbReference type="PROSITE-ProRule" id="PRU00169"/>
    </source>
</evidence>
<dbReference type="CDD" id="cd17546">
    <property type="entry name" value="REC_hyHK_CKI1_RcsC-like"/>
    <property type="match status" value="1"/>
</dbReference>
<keyword evidence="3 5" id="KW-0597">Phosphoprotein</keyword>
<feature type="transmembrane region" description="Helical" evidence="7">
    <location>
        <begin position="20"/>
        <end position="43"/>
    </location>
</feature>
<keyword evidence="4" id="KW-0902">Two-component regulatory system</keyword>
<feature type="modified residue" description="4-aspartylphosphate" evidence="5">
    <location>
        <position position="815"/>
    </location>
</feature>
<dbReference type="InterPro" id="IPR001789">
    <property type="entry name" value="Sig_transdc_resp-reg_receiver"/>
</dbReference>
<evidence type="ECO:0000256" key="7">
    <source>
        <dbReference type="SAM" id="Phobius"/>
    </source>
</evidence>
<sequence>MTPGPAFTPQNKIAAAVTGALVLCLALDILVPLGTGVSVLYLLPTVLAYAAQRKVIPLLAAIAGIGCAFIAYFVAPDGLGPEVALINRALSGTTNLLVAGIGYLLIRYRNETRHAQWLRASEAELARATAGNLPLADVGSRTLAFVGERFGAIAGAIFVQGDGSYRRIATWGVPADAGVPEEIAPGTGLLGEVIAHGRTTLVEQVPDGYLAFGSALGRGTPARLVMGATHVDAQVNAVLELGFLDTDEARPQDFAAFLDLVAGPVGLTLRAAKYRARLETLLAETQQQAEELQNQSEELRATNDELEAQSKLLLQSQAQLEEQQAELERSNSQLEEQAQSLEAQRDELTRSQTQLRNQTEELEQASRYKSEFLANMSHELRTPLNSLLIMARLLADNRGANLTDEQVRYAETIESSGNDLLLLINDVLDISKIEAGRLELQPAQMPVSTLVRRLEDTFAVPASEKGLRLSVEIAPGAPADIETDGLRLEQVLKNFLSNAVKFTAAGEVALSVGTGKPGHVVFAVRDTGPGIAKNQQDAIFEAFRQADGGIARKFGGTGLGLSISRELARLLGGTISLVSAPGQGSTFAIEVPERFAAADTAALPRSASRSAAPPVAAPVAGPVAAPRAVAVPDDREALSGDSRVILIVEDDVAFARILGDLAHELGFQYLIATTADEGALLARQYLPQAVILDMHLPDHTGLSVLDRIKRDTRTRHIPVHIVSADHDDHGALASGAVGYLFKPVTRETLVTMLEGLEARMAQRLRRVLVVEDDARQADAVHHLLASRDVETVEVQSAAECLERLADGTFDCMVLDLNLPDMSGLDLLDRLAHDESVSFPPVIVYTGRELSEEEEMRLRRYSKSIIVKGAKSPERLLDEVTLFLHQVVSELPQDKQQLLARSLGRDAALEGRHILVVEDDIRNVYALTSVLEPHGVSVRIARNGIEALAELARAADSDGPPVDLVLMDVMMPEMDGLACTREIRRHEQWGQLPIIALTAKAMERDHLECIEAGANDYLSKPLDVDKLLSLVRVWMPR</sequence>
<dbReference type="InterPro" id="IPR011006">
    <property type="entry name" value="CheY-like_superfamily"/>
</dbReference>
<dbReference type="SUPFAM" id="SSF55781">
    <property type="entry name" value="GAF domain-like"/>
    <property type="match status" value="1"/>
</dbReference>
<dbReference type="EC" id="2.7.13.3" evidence="2"/>
<dbReference type="InterPro" id="IPR003661">
    <property type="entry name" value="HisK_dim/P_dom"/>
</dbReference>
<dbReference type="PANTHER" id="PTHR45339:SF1">
    <property type="entry name" value="HYBRID SIGNAL TRANSDUCTION HISTIDINE KINASE J"/>
    <property type="match status" value="1"/>
</dbReference>
<feature type="transmembrane region" description="Helical" evidence="7">
    <location>
        <begin position="86"/>
        <end position="106"/>
    </location>
</feature>
<evidence type="ECO:0000313" key="11">
    <source>
        <dbReference type="Proteomes" id="UP001589858"/>
    </source>
</evidence>
<feature type="domain" description="Histidine kinase" evidence="8">
    <location>
        <begin position="375"/>
        <end position="595"/>
    </location>
</feature>
<dbReference type="CDD" id="cd16922">
    <property type="entry name" value="HATPase_EvgS-ArcB-TorS-like"/>
    <property type="match status" value="1"/>
</dbReference>
<keyword evidence="7" id="KW-0472">Membrane</keyword>
<keyword evidence="11" id="KW-1185">Reference proteome</keyword>
<dbReference type="SUPFAM" id="SSF52172">
    <property type="entry name" value="CheY-like"/>
    <property type="match status" value="3"/>
</dbReference>
<organism evidence="10 11">
    <name type="scientific">Novosphingobium clariflavum</name>
    <dbReference type="NCBI Taxonomy" id="2029884"/>
    <lineage>
        <taxon>Bacteria</taxon>
        <taxon>Pseudomonadati</taxon>
        <taxon>Pseudomonadota</taxon>
        <taxon>Alphaproteobacteria</taxon>
        <taxon>Sphingomonadales</taxon>
        <taxon>Sphingomonadaceae</taxon>
        <taxon>Novosphingobium</taxon>
    </lineage>
</organism>
<dbReference type="InterPro" id="IPR005467">
    <property type="entry name" value="His_kinase_dom"/>
</dbReference>
<dbReference type="SMART" id="SM00388">
    <property type="entry name" value="HisKA"/>
    <property type="match status" value="1"/>
</dbReference>
<dbReference type="Gene3D" id="3.40.50.2300">
    <property type="match status" value="3"/>
</dbReference>
<evidence type="ECO:0000256" key="1">
    <source>
        <dbReference type="ARBA" id="ARBA00000085"/>
    </source>
</evidence>
<dbReference type="Gene3D" id="3.30.450.40">
    <property type="match status" value="1"/>
</dbReference>
<dbReference type="SMART" id="SM00387">
    <property type="entry name" value="HATPase_c"/>
    <property type="match status" value="1"/>
</dbReference>
<dbReference type="SUPFAM" id="SSF55874">
    <property type="entry name" value="ATPase domain of HSP90 chaperone/DNA topoisomerase II/histidine kinase"/>
    <property type="match status" value="1"/>
</dbReference>
<protein>
    <recommendedName>
        <fullName evidence="2">histidine kinase</fullName>
        <ecNumber evidence="2">2.7.13.3</ecNumber>
    </recommendedName>
</protein>
<dbReference type="InterPro" id="IPR036890">
    <property type="entry name" value="HATPase_C_sf"/>
</dbReference>
<feature type="transmembrane region" description="Helical" evidence="7">
    <location>
        <begin position="55"/>
        <end position="74"/>
    </location>
</feature>
<dbReference type="SUPFAM" id="SSF47384">
    <property type="entry name" value="Homodimeric domain of signal transducing histidine kinase"/>
    <property type="match status" value="1"/>
</dbReference>
<dbReference type="InterPro" id="IPR003594">
    <property type="entry name" value="HATPase_dom"/>
</dbReference>
<dbReference type="PROSITE" id="PS50109">
    <property type="entry name" value="HIS_KIN"/>
    <property type="match status" value="1"/>
</dbReference>
<reference evidence="10 11" key="1">
    <citation type="submission" date="2024-09" db="EMBL/GenBank/DDBJ databases">
        <authorList>
            <person name="Sun Q."/>
            <person name="Mori K."/>
        </authorList>
    </citation>
    <scope>NUCLEOTIDE SEQUENCE [LARGE SCALE GENOMIC DNA]</scope>
    <source>
        <strain evidence="10 11">CICC 11035S</strain>
    </source>
</reference>
<dbReference type="Pfam" id="PF02518">
    <property type="entry name" value="HATPase_c"/>
    <property type="match status" value="1"/>
</dbReference>
<feature type="domain" description="Response regulatory" evidence="9">
    <location>
        <begin position="766"/>
        <end position="882"/>
    </location>
</feature>
<evidence type="ECO:0000259" key="9">
    <source>
        <dbReference type="PROSITE" id="PS50110"/>
    </source>
</evidence>
<comment type="catalytic activity">
    <reaction evidence="1">
        <text>ATP + protein L-histidine = ADP + protein N-phospho-L-histidine.</text>
        <dbReference type="EC" id="2.7.13.3"/>
    </reaction>
</comment>
<dbReference type="EMBL" id="JBHLTM010000026">
    <property type="protein sequence ID" value="MFC0684036.1"/>
    <property type="molecule type" value="Genomic_DNA"/>
</dbReference>
<evidence type="ECO:0000256" key="4">
    <source>
        <dbReference type="ARBA" id="ARBA00023012"/>
    </source>
</evidence>
<feature type="region of interest" description="Disordered" evidence="6">
    <location>
        <begin position="322"/>
        <end position="362"/>
    </location>
</feature>
<accession>A0ABV6S474</accession>
<dbReference type="InterPro" id="IPR036097">
    <property type="entry name" value="HisK_dim/P_sf"/>
</dbReference>
<dbReference type="PRINTS" id="PR00344">
    <property type="entry name" value="BCTRLSENSOR"/>
</dbReference>
<keyword evidence="7" id="KW-0812">Transmembrane</keyword>
<feature type="modified residue" description="4-aspartylphosphate" evidence="5">
    <location>
        <position position="693"/>
    </location>
</feature>
<dbReference type="PROSITE" id="PS50110">
    <property type="entry name" value="RESPONSE_REGULATORY"/>
    <property type="match status" value="3"/>
</dbReference>
<dbReference type="RefSeq" id="WP_267218354.1">
    <property type="nucleotide sequence ID" value="NZ_JAPCWC010000001.1"/>
</dbReference>
<dbReference type="SMART" id="SM00448">
    <property type="entry name" value="REC"/>
    <property type="match status" value="3"/>
</dbReference>
<feature type="compositionally biased region" description="Low complexity" evidence="6">
    <location>
        <begin position="332"/>
        <end position="342"/>
    </location>
</feature>
<dbReference type="Pfam" id="PF00072">
    <property type="entry name" value="Response_reg"/>
    <property type="match status" value="3"/>
</dbReference>
<feature type="modified residue" description="4-aspartylphosphate" evidence="5">
    <location>
        <position position="967"/>
    </location>
</feature>
<dbReference type="Gene3D" id="3.30.565.10">
    <property type="entry name" value="Histidine kinase-like ATPase, C-terminal domain"/>
    <property type="match status" value="1"/>
</dbReference>
<proteinExistence type="predicted"/>